<dbReference type="Pfam" id="PF00013">
    <property type="entry name" value="KH_1"/>
    <property type="match status" value="1"/>
</dbReference>
<comment type="caution">
    <text evidence="4">The sequence shown here is derived from an EMBL/GenBank/DDBJ whole genome shotgun (WGS) entry which is preliminary data.</text>
</comment>
<dbReference type="OrthoDB" id="442947at2759"/>
<keyword evidence="2" id="KW-0694">RNA-binding</keyword>
<dbReference type="CDD" id="cd22438">
    <property type="entry name" value="KH-I_PCBP_rpt1"/>
    <property type="match status" value="1"/>
</dbReference>
<dbReference type="PROSITE" id="PS50084">
    <property type="entry name" value="KH_TYPE_1"/>
    <property type="match status" value="1"/>
</dbReference>
<reference evidence="4 5" key="1">
    <citation type="journal article" date="2017" name="PLoS Biol.">
        <title>The sea cucumber genome provides insights into morphological evolution and visceral regeneration.</title>
        <authorList>
            <person name="Zhang X."/>
            <person name="Sun L."/>
            <person name="Yuan J."/>
            <person name="Sun Y."/>
            <person name="Gao Y."/>
            <person name="Zhang L."/>
            <person name="Li S."/>
            <person name="Dai H."/>
            <person name="Hamel J.F."/>
            <person name="Liu C."/>
            <person name="Yu Y."/>
            <person name="Liu S."/>
            <person name="Lin W."/>
            <person name="Guo K."/>
            <person name="Jin S."/>
            <person name="Xu P."/>
            <person name="Storey K.B."/>
            <person name="Huan P."/>
            <person name="Zhang T."/>
            <person name="Zhou Y."/>
            <person name="Zhang J."/>
            <person name="Lin C."/>
            <person name="Li X."/>
            <person name="Xing L."/>
            <person name="Huo D."/>
            <person name="Sun M."/>
            <person name="Wang L."/>
            <person name="Mercier A."/>
            <person name="Li F."/>
            <person name="Yang H."/>
            <person name="Xiang J."/>
        </authorList>
    </citation>
    <scope>NUCLEOTIDE SEQUENCE [LARGE SCALE GENOMIC DNA]</scope>
    <source>
        <strain evidence="4">Shaxun</strain>
        <tissue evidence="4">Muscle</tissue>
    </source>
</reference>
<dbReference type="EMBL" id="MRZV01000144">
    <property type="protein sequence ID" value="PIK57393.1"/>
    <property type="molecule type" value="Genomic_DNA"/>
</dbReference>
<dbReference type="PANTHER" id="PTHR10288">
    <property type="entry name" value="KH DOMAIN CONTAINING RNA BINDING PROTEIN"/>
    <property type="match status" value="1"/>
</dbReference>
<keyword evidence="1" id="KW-0677">Repeat</keyword>
<dbReference type="InterPro" id="IPR004088">
    <property type="entry name" value="KH_dom_type_1"/>
</dbReference>
<dbReference type="STRING" id="307972.A0A2G8LAU4"/>
<accession>A0A2G8LAU4</accession>
<gene>
    <name evidence="4" type="ORF">BSL78_05720</name>
</gene>
<dbReference type="AlphaFoldDB" id="A0A2G8LAU4"/>
<name>A0A2G8LAU4_STIJA</name>
<proteinExistence type="predicted"/>
<evidence type="ECO:0000256" key="2">
    <source>
        <dbReference type="PROSITE-ProRule" id="PRU00117"/>
    </source>
</evidence>
<dbReference type="Proteomes" id="UP000230750">
    <property type="component" value="Unassembled WGS sequence"/>
</dbReference>
<evidence type="ECO:0000256" key="1">
    <source>
        <dbReference type="ARBA" id="ARBA00022737"/>
    </source>
</evidence>
<dbReference type="GO" id="GO:0003723">
    <property type="term" value="F:RNA binding"/>
    <property type="evidence" value="ECO:0007669"/>
    <property type="project" value="UniProtKB-UniRule"/>
</dbReference>
<organism evidence="4 5">
    <name type="scientific">Stichopus japonicus</name>
    <name type="common">Sea cucumber</name>
    <dbReference type="NCBI Taxonomy" id="307972"/>
    <lineage>
        <taxon>Eukaryota</taxon>
        <taxon>Metazoa</taxon>
        <taxon>Echinodermata</taxon>
        <taxon>Eleutherozoa</taxon>
        <taxon>Echinozoa</taxon>
        <taxon>Holothuroidea</taxon>
        <taxon>Aspidochirotacea</taxon>
        <taxon>Aspidochirotida</taxon>
        <taxon>Stichopodidae</taxon>
        <taxon>Apostichopus</taxon>
    </lineage>
</organism>
<evidence type="ECO:0000259" key="3">
    <source>
        <dbReference type="SMART" id="SM00322"/>
    </source>
</evidence>
<dbReference type="SMART" id="SM00322">
    <property type="entry name" value="KH"/>
    <property type="match status" value="1"/>
</dbReference>
<dbReference type="InterPro" id="IPR004087">
    <property type="entry name" value="KH_dom"/>
</dbReference>
<sequence>MMSSVDDNHVQLAAGDGPNVTLTMRLLMQGKEVGSIIGRGGNTVKKFREESKAKINISDSSCPERIVTVTGSPEAIHKAFQMITDKFEE</sequence>
<dbReference type="InterPro" id="IPR036612">
    <property type="entry name" value="KH_dom_type_1_sf"/>
</dbReference>
<evidence type="ECO:0000313" key="5">
    <source>
        <dbReference type="Proteomes" id="UP000230750"/>
    </source>
</evidence>
<evidence type="ECO:0000313" key="4">
    <source>
        <dbReference type="EMBL" id="PIK57393.1"/>
    </source>
</evidence>
<dbReference type="Gene3D" id="3.30.1370.10">
    <property type="entry name" value="K Homology domain, type 1"/>
    <property type="match status" value="1"/>
</dbReference>
<dbReference type="SUPFAM" id="SSF54791">
    <property type="entry name" value="Eukaryotic type KH-domain (KH-domain type I)"/>
    <property type="match status" value="1"/>
</dbReference>
<feature type="domain" description="K Homology" evidence="3">
    <location>
        <begin position="20"/>
        <end position="88"/>
    </location>
</feature>
<keyword evidence="5" id="KW-1185">Reference proteome</keyword>
<feature type="non-terminal residue" evidence="4">
    <location>
        <position position="89"/>
    </location>
</feature>
<protein>
    <submittedName>
        <fullName evidence="4">Putative poly(RC)-binding protein 3-like isoform X6</fullName>
    </submittedName>
</protein>